<feature type="domain" description="N-acetyltransferase" evidence="3">
    <location>
        <begin position="11"/>
        <end position="196"/>
    </location>
</feature>
<dbReference type="InterPro" id="IPR016181">
    <property type="entry name" value="Acyl_CoA_acyltransferase"/>
</dbReference>
<dbReference type="CDD" id="cd04301">
    <property type="entry name" value="NAT_SF"/>
    <property type="match status" value="1"/>
</dbReference>
<evidence type="ECO:0000256" key="1">
    <source>
        <dbReference type="ARBA" id="ARBA00022679"/>
    </source>
</evidence>
<evidence type="ECO:0000313" key="5">
    <source>
        <dbReference type="Proteomes" id="UP000547209"/>
    </source>
</evidence>
<reference evidence="4 5" key="1">
    <citation type="submission" date="2020-08" db="EMBL/GenBank/DDBJ databases">
        <title>Cohnella phylogeny.</title>
        <authorList>
            <person name="Dunlap C."/>
        </authorList>
    </citation>
    <scope>NUCLEOTIDE SEQUENCE [LARGE SCALE GENOMIC DNA]</scope>
    <source>
        <strain evidence="4 5">DSM 28246</strain>
    </source>
</reference>
<dbReference type="Gene3D" id="3.40.630.30">
    <property type="match status" value="1"/>
</dbReference>
<protein>
    <submittedName>
        <fullName evidence="4">GNAT family N-acetyltransferase</fullName>
    </submittedName>
</protein>
<sequence length="196" mass="22021">MTYDEPEVFSLNVRQALPSDRQAVARLVLLAIQDIAYQLTGEAEEASALAQLERYYLAPGNRFSADRYLVLTAEDGAVAGMILCYDGAHAEALYRPVLDHVRQRLGAAPAMDVEADDDEFYIDALAVFPAYEGRGYAKALMAEAETWALREGRRKIALNVDLDKEKVYAIYLKRGYEEDKQIEINGHAFRHMVKSL</sequence>
<dbReference type="EMBL" id="JACJVP010000026">
    <property type="protein sequence ID" value="MBB6672309.1"/>
    <property type="molecule type" value="Genomic_DNA"/>
</dbReference>
<dbReference type="Pfam" id="PF00583">
    <property type="entry name" value="Acetyltransf_1"/>
    <property type="match status" value="1"/>
</dbReference>
<comment type="caution">
    <text evidence="4">The sequence shown here is derived from an EMBL/GenBank/DDBJ whole genome shotgun (WGS) entry which is preliminary data.</text>
</comment>
<accession>A0A7X0VH58</accession>
<dbReference type="RefSeq" id="WP_185143790.1">
    <property type="nucleotide sequence ID" value="NZ_JACJVP010000026.1"/>
</dbReference>
<dbReference type="PROSITE" id="PS51186">
    <property type="entry name" value="GNAT"/>
    <property type="match status" value="1"/>
</dbReference>
<dbReference type="Proteomes" id="UP000547209">
    <property type="component" value="Unassembled WGS sequence"/>
</dbReference>
<keyword evidence="1 4" id="KW-0808">Transferase</keyword>
<proteinExistence type="predicted"/>
<name>A0A7X0VH58_9BACL</name>
<evidence type="ECO:0000313" key="4">
    <source>
        <dbReference type="EMBL" id="MBB6672309.1"/>
    </source>
</evidence>
<gene>
    <name evidence="4" type="ORF">H7C19_16640</name>
</gene>
<evidence type="ECO:0000259" key="3">
    <source>
        <dbReference type="PROSITE" id="PS51186"/>
    </source>
</evidence>
<organism evidence="4 5">
    <name type="scientific">Cohnella nanjingensis</name>
    <dbReference type="NCBI Taxonomy" id="1387779"/>
    <lineage>
        <taxon>Bacteria</taxon>
        <taxon>Bacillati</taxon>
        <taxon>Bacillota</taxon>
        <taxon>Bacilli</taxon>
        <taxon>Bacillales</taxon>
        <taxon>Paenibacillaceae</taxon>
        <taxon>Cohnella</taxon>
    </lineage>
</organism>
<evidence type="ECO:0000256" key="2">
    <source>
        <dbReference type="ARBA" id="ARBA00023315"/>
    </source>
</evidence>
<keyword evidence="2" id="KW-0012">Acyltransferase</keyword>
<keyword evidence="5" id="KW-1185">Reference proteome</keyword>
<dbReference type="AlphaFoldDB" id="A0A7X0VH58"/>
<dbReference type="PANTHER" id="PTHR43877">
    <property type="entry name" value="AMINOALKYLPHOSPHONATE N-ACETYLTRANSFERASE-RELATED-RELATED"/>
    <property type="match status" value="1"/>
</dbReference>
<dbReference type="SUPFAM" id="SSF55729">
    <property type="entry name" value="Acyl-CoA N-acyltransferases (Nat)"/>
    <property type="match status" value="1"/>
</dbReference>
<dbReference type="GO" id="GO:0016747">
    <property type="term" value="F:acyltransferase activity, transferring groups other than amino-acyl groups"/>
    <property type="evidence" value="ECO:0007669"/>
    <property type="project" value="InterPro"/>
</dbReference>
<dbReference type="InterPro" id="IPR050832">
    <property type="entry name" value="Bact_Acetyltransf"/>
</dbReference>
<dbReference type="PANTHER" id="PTHR43877:SF2">
    <property type="entry name" value="AMINOALKYLPHOSPHONATE N-ACETYLTRANSFERASE-RELATED"/>
    <property type="match status" value="1"/>
</dbReference>
<dbReference type="InterPro" id="IPR000182">
    <property type="entry name" value="GNAT_dom"/>
</dbReference>